<feature type="domain" description="RRM" evidence="4">
    <location>
        <begin position="255"/>
        <end position="334"/>
    </location>
</feature>
<keyword evidence="2" id="KW-0694">RNA-binding</keyword>
<dbReference type="OrthoDB" id="431068at2759"/>
<feature type="compositionally biased region" description="Polar residues" evidence="3">
    <location>
        <begin position="572"/>
        <end position="586"/>
    </location>
</feature>
<dbReference type="AlphaFoldDB" id="A0A979FWC0"/>
<feature type="region of interest" description="Disordered" evidence="3">
    <location>
        <begin position="392"/>
        <end position="411"/>
    </location>
</feature>
<dbReference type="SUPFAM" id="SSF54928">
    <property type="entry name" value="RNA-binding domain, RBD"/>
    <property type="match status" value="3"/>
</dbReference>
<dbReference type="RefSeq" id="XP_047740878.1">
    <property type="nucleotide sequence ID" value="XM_047884922.1"/>
</dbReference>
<feature type="region of interest" description="Disordered" evidence="3">
    <location>
        <begin position="571"/>
        <end position="658"/>
    </location>
</feature>
<dbReference type="SMART" id="SM00360">
    <property type="entry name" value="RRM"/>
    <property type="match status" value="3"/>
</dbReference>
<dbReference type="GO" id="GO:0003723">
    <property type="term" value="F:RNA binding"/>
    <property type="evidence" value="ECO:0007669"/>
    <property type="project" value="UniProtKB-KW"/>
</dbReference>
<dbReference type="GeneID" id="108671834"/>
<keyword evidence="5" id="KW-1185">Reference proteome</keyword>
<protein>
    <submittedName>
        <fullName evidence="6">RNA-binding protein fusilli</fullName>
    </submittedName>
</protein>
<keyword evidence="1" id="KW-0677">Repeat</keyword>
<dbReference type="KEGG" id="hazt:108671834"/>
<dbReference type="Gene3D" id="3.30.70.330">
    <property type="match status" value="3"/>
</dbReference>
<dbReference type="InterPro" id="IPR050666">
    <property type="entry name" value="ESRP"/>
</dbReference>
<evidence type="ECO:0000256" key="3">
    <source>
        <dbReference type="SAM" id="MobiDB-lite"/>
    </source>
</evidence>
<evidence type="ECO:0000256" key="2">
    <source>
        <dbReference type="ARBA" id="ARBA00022884"/>
    </source>
</evidence>
<evidence type="ECO:0000313" key="5">
    <source>
        <dbReference type="Proteomes" id="UP000694843"/>
    </source>
</evidence>
<proteinExistence type="predicted"/>
<feature type="domain" description="RRM" evidence="4">
    <location>
        <begin position="120"/>
        <end position="198"/>
    </location>
</feature>
<name>A0A979FWC0_HYAAZ</name>
<evidence type="ECO:0000313" key="6">
    <source>
        <dbReference type="RefSeq" id="XP_047740878.1"/>
    </source>
</evidence>
<reference evidence="6" key="1">
    <citation type="submission" date="2025-08" db="UniProtKB">
        <authorList>
            <consortium name="RefSeq"/>
        </authorList>
    </citation>
    <scope>IDENTIFICATION</scope>
    <source>
        <tissue evidence="6">Whole organism</tissue>
    </source>
</reference>
<dbReference type="InterPro" id="IPR000504">
    <property type="entry name" value="RRM_dom"/>
</dbReference>
<organism evidence="5 6">
    <name type="scientific">Hyalella azteca</name>
    <name type="common">Amphipod</name>
    <dbReference type="NCBI Taxonomy" id="294128"/>
    <lineage>
        <taxon>Eukaryota</taxon>
        <taxon>Metazoa</taxon>
        <taxon>Ecdysozoa</taxon>
        <taxon>Arthropoda</taxon>
        <taxon>Crustacea</taxon>
        <taxon>Multicrustacea</taxon>
        <taxon>Malacostraca</taxon>
        <taxon>Eumalacostraca</taxon>
        <taxon>Peracarida</taxon>
        <taxon>Amphipoda</taxon>
        <taxon>Senticaudata</taxon>
        <taxon>Talitrida</taxon>
        <taxon>Talitroidea</taxon>
        <taxon>Hyalellidae</taxon>
        <taxon>Hyalella</taxon>
    </lineage>
</organism>
<evidence type="ECO:0000259" key="4">
    <source>
        <dbReference type="SMART" id="SM00360"/>
    </source>
</evidence>
<sequence length="838" mass="89414">MVKLEPGIIAKGEEVDNGCVVRARGLPWMSSEGEIAKFFRGLNVAKGGVALCLSPQGRRNGEALIRFLTSEHRDMALRRHKHHMGGRYIEVYKATGEDFISVAGGNNNEATQFLARGNIIIRMRGLPYDCTAKQVVDFFDSGENAVKLLDNEDGVLFVRKPDGRATGDAFVMLAVEEDVPKALTKHRELIGSRYIELFRSTSAEVMNRSMDIRHMETQQQQQTQPQLPPLIAQLPTLQPLLTQQSAVPMGAKRDCIRLRGLPFEASIENVLDFLGDYAKHIIFRGVHMVYTTAGQPSGEAFIQMMSDHAAWSCATHRHNRYMQFGKKNRYIEVFQCSGDDMNFVLSGAAPPTSQTVTSAPAPGRSIVPSAGGMLVWGNAASPGAPPPPLILPSQHPTHLQNPPLASLPPPSPTPNYLQPMSAAAAAAHVAAAGVRPSFTPGLPAGLQHTLLPPPTNGMAMLSHLHPSMKASSQVLLPSPMSVGPHRSSLEVSVSQASHSVLSSLKTTAASPTSAFPPGMFACYQAPTSSSSQTHTTGMFLIHQPNPKLPTPPSNLPISPPLHFFSAFPPTVSADSNSNKPSSQMQLLPSPYPNALSHQRRPPPVVVSASGPSVGAQSVTSKRSYEEAFSSDRASASGSLPGGVKRPSTGTSLHSSLPPRQAMPIFSQSSTAFSPQLSAFAAAAPQFAFAPGTSFTPSASFTPGAAFNPALTAPPMGASMINAFYPPPLYHPMYPLPKLGCEPFPSCSALLSTYGAYPLAPAAVFSHTLAPAAPRLAPYPTPIATPYPMFYWPYPSPPVSPTSAYYSSLPPHTIIPSECIPIHAPVELTMHPGEAVATM</sequence>
<feature type="compositionally biased region" description="Low complexity" evidence="3">
    <location>
        <begin position="605"/>
        <end position="618"/>
    </location>
</feature>
<dbReference type="PANTHER" id="PTHR13976">
    <property type="entry name" value="HETEROGENEOUS NUCLEAR RIBONUCLEOPROTEIN-RELATED"/>
    <property type="match status" value="1"/>
</dbReference>
<feature type="domain" description="RRM" evidence="4">
    <location>
        <begin position="20"/>
        <end position="92"/>
    </location>
</feature>
<dbReference type="FunFam" id="3.30.70.330:FF:000041">
    <property type="entry name" value="Epithelial splicing regulatory protein 1"/>
    <property type="match status" value="1"/>
</dbReference>
<dbReference type="Proteomes" id="UP000694843">
    <property type="component" value="Unplaced"/>
</dbReference>
<dbReference type="InterPro" id="IPR012677">
    <property type="entry name" value="Nucleotide-bd_a/b_plait_sf"/>
</dbReference>
<accession>A0A979FWC0</accession>
<evidence type="ECO:0000256" key="1">
    <source>
        <dbReference type="ARBA" id="ARBA00022737"/>
    </source>
</evidence>
<gene>
    <name evidence="6" type="primary">LOC108671834</name>
</gene>
<dbReference type="InterPro" id="IPR035979">
    <property type="entry name" value="RBD_domain_sf"/>
</dbReference>